<protein>
    <submittedName>
        <fullName evidence="1">Uncharacterized protein</fullName>
    </submittedName>
</protein>
<dbReference type="EMBL" id="HE663493">
    <property type="protein sequence ID" value="CCG08270.1"/>
    <property type="molecule type" value="Genomic_DNA"/>
</dbReference>
<reference evidence="1 3" key="1">
    <citation type="submission" date="2012-02" db="EMBL/GenBank/DDBJ databases">
        <title>Shotgun genome sequence of Phaeospirillum photometricum DSM 122.</title>
        <authorList>
            <person name="Duquesne K."/>
            <person name="Sturgis J."/>
        </authorList>
    </citation>
    <scope>NUCLEOTIDE SEQUENCE [LARGE SCALE GENOMIC DNA]</scope>
    <source>
        <strain evidence="1">DSM 122</strain>
        <strain evidence="3">DSM122</strain>
    </source>
</reference>
<dbReference type="EMBL" id="HE663493">
    <property type="protein sequence ID" value="CCG07909.1"/>
    <property type="molecule type" value="Genomic_DNA"/>
</dbReference>
<dbReference type="KEGG" id="rpm:RSPPHO_01644"/>
<proteinExistence type="predicted"/>
<dbReference type="AlphaFoldDB" id="H6SSN0"/>
<dbReference type="Proteomes" id="UP000033220">
    <property type="component" value="Chromosome DSM 122"/>
</dbReference>
<name>H6SSN0_PARPM</name>
<sequence length="65" mass="6612">MFTTLVFGEPLFFPDPISGEPCAALGVDVQAVGGTPIGEGLGVDVSALHDYPALAHELLALFGAV</sequence>
<evidence type="ECO:0000313" key="2">
    <source>
        <dbReference type="EMBL" id="CCG08270.1"/>
    </source>
</evidence>
<dbReference type="HOGENOM" id="CLU_2847008_0_0_5"/>
<evidence type="ECO:0000313" key="1">
    <source>
        <dbReference type="EMBL" id="CCG07909.1"/>
    </source>
</evidence>
<accession>H6SSN0</accession>
<organism evidence="1 3">
    <name type="scientific">Pararhodospirillum photometricum DSM 122</name>
    <dbReference type="NCBI Taxonomy" id="1150469"/>
    <lineage>
        <taxon>Bacteria</taxon>
        <taxon>Pseudomonadati</taxon>
        <taxon>Pseudomonadota</taxon>
        <taxon>Alphaproteobacteria</taxon>
        <taxon>Rhodospirillales</taxon>
        <taxon>Rhodospirillaceae</taxon>
        <taxon>Pararhodospirillum</taxon>
    </lineage>
</organism>
<keyword evidence="3" id="KW-1185">Reference proteome</keyword>
<evidence type="ECO:0000313" key="3">
    <source>
        <dbReference type="Proteomes" id="UP000033220"/>
    </source>
</evidence>
<dbReference type="KEGG" id="rpm:RSPPHO_01283"/>
<gene>
    <name evidence="1" type="ORF">RSPPHO_01283</name>
    <name evidence="2" type="ORF">RSPPHO_01644</name>
</gene>